<feature type="signal peptide" evidence="2">
    <location>
        <begin position="1"/>
        <end position="23"/>
    </location>
</feature>
<keyword evidence="4" id="KW-1185">Reference proteome</keyword>
<feature type="transmembrane region" description="Helical" evidence="1">
    <location>
        <begin position="198"/>
        <end position="220"/>
    </location>
</feature>
<evidence type="ECO:0000256" key="2">
    <source>
        <dbReference type="SAM" id="SignalP"/>
    </source>
</evidence>
<feature type="transmembrane region" description="Helical" evidence="1">
    <location>
        <begin position="226"/>
        <end position="243"/>
    </location>
</feature>
<sequence>MSLLKRFPILLASILAFILTAWSLHNSFSTANLVDRNPSQICPRDPATSYFQGQFSNPAGVLSVLLLVGGDTVQKAVAQMTGGRHAVFTPVVFSFGWVSYSVSMVATAFGDAIFLPRPEYSGYVVNVGTAKAGVEDIASGDRRENRSWHLGRLMRDLELSVKTEKDEIFRQSGLLVTVYRLDPARGGGHPRLHPKKDWLWWIFAWAIPCQLVIAMLPWIFQGDWSIFLITSTGNLLAILTASLPSMRNLQYRKDSQQSYALTRGNGHRHVFIIRPDSYHVDKDENEGNIIASRLPYLDDLAVNIERADRTARGLSIVCAVFWIMLLVAVGGLKSGTWYLFGAGTLGMLFNILISSYPRDPAAYGLPLKEEARFGFRDTPSVPRKRVQEVLLELEVKYPGAGHALKPLFFTTSLLSKKDEVWKEDAYSWETAKQRLLDLKKDGNQVSQQPSTEGQS</sequence>
<evidence type="ECO:0000313" key="4">
    <source>
        <dbReference type="Proteomes" id="UP001583177"/>
    </source>
</evidence>
<gene>
    <name evidence="3" type="ORF">Daus18300_005773</name>
</gene>
<dbReference type="EMBL" id="JAWRVE010000043">
    <property type="protein sequence ID" value="KAL1868937.1"/>
    <property type="molecule type" value="Genomic_DNA"/>
</dbReference>
<keyword evidence="1" id="KW-1133">Transmembrane helix</keyword>
<dbReference type="Proteomes" id="UP001583177">
    <property type="component" value="Unassembled WGS sequence"/>
</dbReference>
<organism evidence="3 4">
    <name type="scientific">Diaporthe australafricana</name>
    <dbReference type="NCBI Taxonomy" id="127596"/>
    <lineage>
        <taxon>Eukaryota</taxon>
        <taxon>Fungi</taxon>
        <taxon>Dikarya</taxon>
        <taxon>Ascomycota</taxon>
        <taxon>Pezizomycotina</taxon>
        <taxon>Sordariomycetes</taxon>
        <taxon>Sordariomycetidae</taxon>
        <taxon>Diaporthales</taxon>
        <taxon>Diaporthaceae</taxon>
        <taxon>Diaporthe</taxon>
    </lineage>
</organism>
<feature type="transmembrane region" description="Helical" evidence="1">
    <location>
        <begin position="97"/>
        <end position="115"/>
    </location>
</feature>
<feature type="transmembrane region" description="Helical" evidence="1">
    <location>
        <begin position="337"/>
        <end position="356"/>
    </location>
</feature>
<keyword evidence="1" id="KW-0472">Membrane</keyword>
<keyword evidence="1" id="KW-0812">Transmembrane</keyword>
<proteinExistence type="predicted"/>
<reference evidence="3 4" key="1">
    <citation type="journal article" date="2024" name="IMA Fungus">
        <title>IMA Genome - F19 : A genome assembly and annotation guide to empower mycologists, including annotated draft genome sequences of Ceratocystis pirilliformis, Diaporthe australafricana, Fusarium ophioides, Paecilomyces lecythidis, and Sporothrix stenoceras.</title>
        <authorList>
            <person name="Aylward J."/>
            <person name="Wilson A.M."/>
            <person name="Visagie C.M."/>
            <person name="Spraker J."/>
            <person name="Barnes I."/>
            <person name="Buitendag C."/>
            <person name="Ceriani C."/>
            <person name="Del Mar Angel L."/>
            <person name="du Plessis D."/>
            <person name="Fuchs T."/>
            <person name="Gasser K."/>
            <person name="Kramer D."/>
            <person name="Li W."/>
            <person name="Munsamy K."/>
            <person name="Piso A."/>
            <person name="Price J.L."/>
            <person name="Sonnekus B."/>
            <person name="Thomas C."/>
            <person name="van der Nest A."/>
            <person name="van Dijk A."/>
            <person name="van Heerden A."/>
            <person name="van Vuuren N."/>
            <person name="Yilmaz N."/>
            <person name="Duong T.A."/>
            <person name="van der Merwe N.A."/>
            <person name="Wingfield M.J."/>
            <person name="Wingfield B.D."/>
        </authorList>
    </citation>
    <scope>NUCLEOTIDE SEQUENCE [LARGE SCALE GENOMIC DNA]</scope>
    <source>
        <strain evidence="3 4">CMW 18300</strain>
    </source>
</reference>
<keyword evidence="2" id="KW-0732">Signal</keyword>
<evidence type="ECO:0000313" key="3">
    <source>
        <dbReference type="EMBL" id="KAL1868937.1"/>
    </source>
</evidence>
<feature type="chain" id="PRO_5047522801" evidence="2">
    <location>
        <begin position="24"/>
        <end position="455"/>
    </location>
</feature>
<feature type="transmembrane region" description="Helical" evidence="1">
    <location>
        <begin position="313"/>
        <end position="331"/>
    </location>
</feature>
<comment type="caution">
    <text evidence="3">The sequence shown here is derived from an EMBL/GenBank/DDBJ whole genome shotgun (WGS) entry which is preliminary data.</text>
</comment>
<evidence type="ECO:0000256" key="1">
    <source>
        <dbReference type="SAM" id="Phobius"/>
    </source>
</evidence>
<name>A0ABR3WZ52_9PEZI</name>
<accession>A0ABR3WZ52</accession>
<protein>
    <submittedName>
        <fullName evidence="3">Uncharacterized protein</fullName>
    </submittedName>
</protein>